<dbReference type="RefSeq" id="WP_283268707.1">
    <property type="nucleotide sequence ID" value="NZ_CP125669.1"/>
</dbReference>
<accession>A0ABY8S986</accession>
<gene>
    <name evidence="1" type="ORF">QLH32_06310</name>
</gene>
<dbReference type="Proteomes" id="UP001229836">
    <property type="component" value="Chromosome"/>
</dbReference>
<name>A0ABY8S986_9GAMM</name>
<proteinExistence type="predicted"/>
<evidence type="ECO:0000313" key="2">
    <source>
        <dbReference type="Proteomes" id="UP001229836"/>
    </source>
</evidence>
<organism evidence="1 2">
    <name type="scientific">Acinetobacter corruptisaponis</name>
    <dbReference type="NCBI Taxonomy" id="3045147"/>
    <lineage>
        <taxon>Bacteria</taxon>
        <taxon>Pseudomonadati</taxon>
        <taxon>Pseudomonadota</taxon>
        <taxon>Gammaproteobacteria</taxon>
        <taxon>Moraxellales</taxon>
        <taxon>Moraxellaceae</taxon>
        <taxon>Acinetobacter</taxon>
    </lineage>
</organism>
<sequence>MVGKTIYLLIIAAHSNDQNDGSECIKLELTGYSRATVFTDKKLYPDYFNYCNGNL</sequence>
<protein>
    <submittedName>
        <fullName evidence="1">Uncharacterized protein</fullName>
    </submittedName>
</protein>
<evidence type="ECO:0000313" key="1">
    <source>
        <dbReference type="EMBL" id="WHP07072.1"/>
    </source>
</evidence>
<reference evidence="1 2" key="1">
    <citation type="submission" date="2023-05" db="EMBL/GenBank/DDBJ databases">
        <title>The complete genome of Acinetobacter sp. nov KCTC 92772.</title>
        <authorList>
            <person name="Zhou G."/>
        </authorList>
    </citation>
    <scope>NUCLEOTIDE SEQUENCE [LARGE SCALE GENOMIC DNA]</scope>
    <source>
        <strain evidence="1 2">KCTC 92772</strain>
    </source>
</reference>
<dbReference type="EMBL" id="CP125669">
    <property type="protein sequence ID" value="WHP07072.1"/>
    <property type="molecule type" value="Genomic_DNA"/>
</dbReference>
<keyword evidence="2" id="KW-1185">Reference proteome</keyword>